<dbReference type="EMBL" id="NGMM01000005">
    <property type="protein sequence ID" value="OTP13697.1"/>
    <property type="molecule type" value="Genomic_DNA"/>
</dbReference>
<dbReference type="InterPro" id="IPR019096">
    <property type="entry name" value="YopX_protein"/>
</dbReference>
<dbReference type="Gene3D" id="2.30.30.290">
    <property type="entry name" value="YopX-like domains"/>
    <property type="match status" value="1"/>
</dbReference>
<dbReference type="Pfam" id="PF09643">
    <property type="entry name" value="YopX"/>
    <property type="match status" value="1"/>
</dbReference>
<feature type="domain" description="YopX protein" evidence="1">
    <location>
        <begin position="25"/>
        <end position="113"/>
    </location>
</feature>
<keyword evidence="4" id="KW-1185">Reference proteome</keyword>
<dbReference type="EMBL" id="CP147247">
    <property type="protein sequence ID" value="WYJ89911.1"/>
    <property type="molecule type" value="Genomic_DNA"/>
</dbReference>
<evidence type="ECO:0000259" key="1">
    <source>
        <dbReference type="Pfam" id="PF09643"/>
    </source>
</evidence>
<name>A0A242K3X5_9ENTE</name>
<dbReference type="OrthoDB" id="1809393at2"/>
<organism evidence="2">
    <name type="scientific">Candidatus Enterococcus clewellii</name>
    <dbReference type="NCBI Taxonomy" id="1834193"/>
    <lineage>
        <taxon>Bacteria</taxon>
        <taxon>Bacillati</taxon>
        <taxon>Bacillota</taxon>
        <taxon>Bacilli</taxon>
        <taxon>Lactobacillales</taxon>
        <taxon>Enterococcaceae</taxon>
        <taxon>Enterococcus</taxon>
    </lineage>
</organism>
<sequence>MRQIKFRCFHNDYGMFEDPDLINLNDGSIKYDSDWYDSKEIKLMQYTGLKDTNGVEIYEKDYVRFGGIIALVVWSDKYCQFRLDDGTATTSLNIHHKNDYEVIGNIWEDGDLLNDDKGTKRN</sequence>
<protein>
    <recommendedName>
        <fullName evidence="1">YopX protein domain-containing protein</fullName>
    </recommendedName>
</protein>
<proteinExistence type="predicted"/>
<reference evidence="3" key="2">
    <citation type="submission" date="2017-05" db="EMBL/GenBank/DDBJ databases">
        <authorList>
            <consortium name="The Broad Institute Genomics Platform"/>
            <consortium name="The Broad Institute Genomic Center for Infectious Diseases"/>
            <person name="Earl A."/>
            <person name="Manson A."/>
            <person name="Schwartman J."/>
            <person name="Gilmore M."/>
            <person name="Abouelleil A."/>
            <person name="Cao P."/>
            <person name="Chapman S."/>
            <person name="Cusick C."/>
            <person name="Shea T."/>
            <person name="Young S."/>
            <person name="Neafsey D."/>
            <person name="Nusbaum C."/>
            <person name="Birren B."/>
        </authorList>
    </citation>
    <scope>NUCLEOTIDE SEQUENCE</scope>
    <source>
        <strain evidence="3">9E7_DIV0242</strain>
    </source>
</reference>
<dbReference type="SUPFAM" id="SSF159006">
    <property type="entry name" value="YopX-like"/>
    <property type="match status" value="1"/>
</dbReference>
<evidence type="ECO:0000313" key="2">
    <source>
        <dbReference type="EMBL" id="OTP13697.1"/>
    </source>
</evidence>
<dbReference type="AlphaFoldDB" id="A0A242K3X5"/>
<accession>A0A242K3X5</accession>
<reference evidence="2" key="1">
    <citation type="submission" date="2017-05" db="EMBL/GenBank/DDBJ databases">
        <title>The Genome Sequence of Enterococcus sp. 9E7_DIV0242.</title>
        <authorList>
            <consortium name="The Broad Institute Genomics Platform"/>
            <consortium name="The Broad Institute Genomic Center for Infectious Diseases"/>
            <person name="Earl A."/>
            <person name="Manson A."/>
            <person name="Schwartman J."/>
            <person name="Gilmore M."/>
            <person name="Abouelleil A."/>
            <person name="Cao P."/>
            <person name="Chapman S."/>
            <person name="Cusick C."/>
            <person name="Shea T."/>
            <person name="Young S."/>
            <person name="Neafsey D."/>
            <person name="Nusbaum C."/>
            <person name="Birren B."/>
        </authorList>
    </citation>
    <scope>NUCLEOTIDE SEQUENCE [LARGE SCALE GENOMIC DNA]</scope>
    <source>
        <strain evidence="2">9E7_DIV0242</strain>
    </source>
</reference>
<dbReference type="InterPro" id="IPR023385">
    <property type="entry name" value="YopX-like_C"/>
</dbReference>
<evidence type="ECO:0000313" key="4">
    <source>
        <dbReference type="Proteomes" id="UP000195141"/>
    </source>
</evidence>
<dbReference type="RefSeq" id="WP_086350170.1">
    <property type="nucleotide sequence ID" value="NZ_CP147247.1"/>
</dbReference>
<reference evidence="3" key="3">
    <citation type="submission" date="2024-03" db="EMBL/GenBank/DDBJ databases">
        <title>The Genome Sequence of Enterococcus sp. DIV0242b.</title>
        <authorList>
            <consortium name="The Broad Institute Genomics Platform"/>
            <consortium name="The Broad Institute Microbial Omics Core"/>
            <consortium name="The Broad Institute Genomic Center for Infectious Diseases"/>
            <person name="Earl A."/>
            <person name="Manson A."/>
            <person name="Gilmore M."/>
            <person name="Schwartman J."/>
            <person name="Shea T."/>
            <person name="Abouelleil A."/>
            <person name="Cao P."/>
            <person name="Chapman S."/>
            <person name="Cusick C."/>
            <person name="Young S."/>
            <person name="Neafsey D."/>
            <person name="Nusbaum C."/>
            <person name="Birren B."/>
        </authorList>
    </citation>
    <scope>NUCLEOTIDE SEQUENCE</scope>
    <source>
        <strain evidence="3">9E7_DIV0242</strain>
    </source>
</reference>
<evidence type="ECO:0000313" key="3">
    <source>
        <dbReference type="EMBL" id="WYJ89911.1"/>
    </source>
</evidence>
<dbReference type="Proteomes" id="UP000195141">
    <property type="component" value="Chromosome"/>
</dbReference>
<gene>
    <name evidence="3" type="ORF">A5888_001639</name>
    <name evidence="2" type="ORF">A5888_003175</name>
</gene>